<sequence length="569" mass="64483">MAGPGGGPPRRRYFKKAGFFLSKLTKIHISHTKSRKGCETCKRRHIRCDENFPQCRNCTKHNCRCPYMDATGIFPPNLERSISPERADLKWTPKIEADIAHWQKTGIFPFPELLACPATFPQHFSFEDLRLFYHIASVSIELGQYDANKFTLWTQQVPLFLKIGINHGFVMHALLAIAATHLAWLTKCGLTASVAYEHRGIAMTGLHEAIGSFSRKNSDAVLAASLLLSWQESGWRGWIQLMQGTSSVIDAMQPWKDYSEFREFLAEQSLFPTAPPSSIPSMKNRQPQEKNFYDLQQAYLQLQKLEAYFGEKDKIFREAIKKLMGFLLDVRKISSKYTPAQLFEMLDPLRTWLFWQPVMFLQQTKGSPLALVTAAYYYTVALVVEPLFPEVGAAYFGSLTLKPIEEIACKLIFSNSYQRLGDSTSSVLDMMNYPLEMAASFKDRMGLTQPKKSPLSHNHQSNSENGFKGHPAALPFLLPRNSKEQGQSTPADILPPTPSSLESLSSPYFAMSPYMHEVYYSPSSSSFGGDLAFYNNDSRTEFPLFDGDEYSSCENYDDFTFPVTTGWNK</sequence>
<dbReference type="Pfam" id="PF00172">
    <property type="entry name" value="Zn_clus"/>
    <property type="match status" value="1"/>
</dbReference>
<dbReference type="PANTHER" id="PTHR47657">
    <property type="entry name" value="STEROL REGULATORY ELEMENT-BINDING PROTEIN ECM22"/>
    <property type="match status" value="1"/>
</dbReference>
<dbReference type="PROSITE" id="PS00463">
    <property type="entry name" value="ZN2_CY6_FUNGAL_1"/>
    <property type="match status" value="1"/>
</dbReference>
<dbReference type="CDD" id="cd00067">
    <property type="entry name" value="GAL4"/>
    <property type="match status" value="1"/>
</dbReference>
<dbReference type="EMBL" id="PEDP01000904">
    <property type="protein sequence ID" value="POS84692.1"/>
    <property type="molecule type" value="Genomic_DNA"/>
</dbReference>
<dbReference type="InterPro" id="IPR036864">
    <property type="entry name" value="Zn2-C6_fun-type_DNA-bd_sf"/>
</dbReference>
<dbReference type="InterPro" id="IPR001138">
    <property type="entry name" value="Zn2Cys6_DnaBD"/>
</dbReference>
<dbReference type="InterPro" id="IPR052400">
    <property type="entry name" value="Zn2-C6_fungal_TF"/>
</dbReference>
<dbReference type="PANTHER" id="PTHR47657:SF12">
    <property type="entry name" value="ZN(II)2CYS6 TRANSCRIPTION FACTOR (EUROFUNG)"/>
    <property type="match status" value="1"/>
</dbReference>
<organism evidence="3 4">
    <name type="scientific">Erysiphe pulchra</name>
    <dbReference type="NCBI Taxonomy" id="225359"/>
    <lineage>
        <taxon>Eukaryota</taxon>
        <taxon>Fungi</taxon>
        <taxon>Dikarya</taxon>
        <taxon>Ascomycota</taxon>
        <taxon>Pezizomycotina</taxon>
        <taxon>Leotiomycetes</taxon>
        <taxon>Erysiphales</taxon>
        <taxon>Erysiphaceae</taxon>
        <taxon>Erysiphe</taxon>
    </lineage>
</organism>
<name>A0A2S4PRM8_9PEZI</name>
<keyword evidence="4" id="KW-1185">Reference proteome</keyword>
<evidence type="ECO:0000313" key="3">
    <source>
        <dbReference type="EMBL" id="POS84692.1"/>
    </source>
</evidence>
<dbReference type="GO" id="GO:0000981">
    <property type="term" value="F:DNA-binding transcription factor activity, RNA polymerase II-specific"/>
    <property type="evidence" value="ECO:0007669"/>
    <property type="project" value="InterPro"/>
</dbReference>
<dbReference type="Proteomes" id="UP000237438">
    <property type="component" value="Unassembled WGS sequence"/>
</dbReference>
<proteinExistence type="predicted"/>
<dbReference type="SUPFAM" id="SSF57701">
    <property type="entry name" value="Zn2/Cys6 DNA-binding domain"/>
    <property type="match status" value="1"/>
</dbReference>
<keyword evidence="1" id="KW-0539">Nucleus</keyword>
<feature type="domain" description="Zn(2)-C6 fungal-type" evidence="2">
    <location>
        <begin position="37"/>
        <end position="67"/>
    </location>
</feature>
<dbReference type="AlphaFoldDB" id="A0A2S4PRM8"/>
<accession>A0A2S4PRM8</accession>
<feature type="non-terminal residue" evidence="3">
    <location>
        <position position="569"/>
    </location>
</feature>
<evidence type="ECO:0000313" key="4">
    <source>
        <dbReference type="Proteomes" id="UP000237438"/>
    </source>
</evidence>
<dbReference type="GO" id="GO:0008270">
    <property type="term" value="F:zinc ion binding"/>
    <property type="evidence" value="ECO:0007669"/>
    <property type="project" value="InterPro"/>
</dbReference>
<gene>
    <name evidence="3" type="ORF">EPUL_004502</name>
</gene>
<dbReference type="PROSITE" id="PS50048">
    <property type="entry name" value="ZN2_CY6_FUNGAL_2"/>
    <property type="match status" value="1"/>
</dbReference>
<evidence type="ECO:0000259" key="2">
    <source>
        <dbReference type="PROSITE" id="PS50048"/>
    </source>
</evidence>
<evidence type="ECO:0000256" key="1">
    <source>
        <dbReference type="ARBA" id="ARBA00023242"/>
    </source>
</evidence>
<dbReference type="Pfam" id="PF11951">
    <property type="entry name" value="Fungal_trans_2"/>
    <property type="match status" value="1"/>
</dbReference>
<reference evidence="3 4" key="1">
    <citation type="submission" date="2017-10" db="EMBL/GenBank/DDBJ databases">
        <title>Development of genomic resources for the powdery mildew, Erysiphe pulchra.</title>
        <authorList>
            <person name="Wadl P.A."/>
            <person name="Mack B.M."/>
            <person name="Moore G."/>
            <person name="Beltz S.B."/>
        </authorList>
    </citation>
    <scope>NUCLEOTIDE SEQUENCE [LARGE SCALE GENOMIC DNA]</scope>
    <source>
        <strain evidence="3">Cflorida</strain>
    </source>
</reference>
<dbReference type="Gene3D" id="4.10.240.10">
    <property type="entry name" value="Zn(2)-C6 fungal-type DNA-binding domain"/>
    <property type="match status" value="1"/>
</dbReference>
<comment type="caution">
    <text evidence="3">The sequence shown here is derived from an EMBL/GenBank/DDBJ whole genome shotgun (WGS) entry which is preliminary data.</text>
</comment>
<dbReference type="STRING" id="225359.A0A2S4PRM8"/>
<dbReference type="SMART" id="SM00066">
    <property type="entry name" value="GAL4"/>
    <property type="match status" value="1"/>
</dbReference>
<dbReference type="OrthoDB" id="1924260at2759"/>
<dbReference type="InterPro" id="IPR021858">
    <property type="entry name" value="Fun_TF"/>
</dbReference>
<protein>
    <recommendedName>
        <fullName evidence="2">Zn(2)-C6 fungal-type domain-containing protein</fullName>
    </recommendedName>
</protein>